<evidence type="ECO:0000313" key="3">
    <source>
        <dbReference type="EMBL" id="PLW54431.1"/>
    </source>
</evidence>
<sequence>MSSDSIKAHMIVSDNEWVKGLAEGFEKWVDEEDWITSDEDDDKVVNAADEEDNEELV</sequence>
<accession>A0A2N5VWS7</accession>
<dbReference type="EMBL" id="PGCJ01001273">
    <property type="protein sequence ID" value="PLW06896.1"/>
    <property type="molecule type" value="Genomic_DNA"/>
</dbReference>
<feature type="region of interest" description="Disordered" evidence="1">
    <location>
        <begin position="32"/>
        <end position="57"/>
    </location>
</feature>
<gene>
    <name evidence="3" type="ORF">PCANC_04787</name>
    <name evidence="2" type="ORF">PCANC_28387</name>
</gene>
<proteinExistence type="predicted"/>
<evidence type="ECO:0000256" key="1">
    <source>
        <dbReference type="SAM" id="MobiDB-lite"/>
    </source>
</evidence>
<protein>
    <submittedName>
        <fullName evidence="3">Uncharacterized protein</fullName>
    </submittedName>
</protein>
<evidence type="ECO:0000313" key="2">
    <source>
        <dbReference type="EMBL" id="PLW06896.1"/>
    </source>
</evidence>
<dbReference type="Proteomes" id="UP000235388">
    <property type="component" value="Unassembled WGS sequence"/>
</dbReference>
<dbReference type="EMBL" id="PGCJ01000046">
    <property type="protein sequence ID" value="PLW54431.1"/>
    <property type="molecule type" value="Genomic_DNA"/>
</dbReference>
<name>A0A2N5VWS7_9BASI</name>
<dbReference type="AlphaFoldDB" id="A0A2N5VWS7"/>
<reference evidence="3 4" key="1">
    <citation type="submission" date="2017-11" db="EMBL/GenBank/DDBJ databases">
        <title>De novo assembly and phasing of dikaryotic genomes from two isolates of Puccinia coronata f. sp. avenae, the causal agent of oat crown rust.</title>
        <authorList>
            <person name="Miller M.E."/>
            <person name="Zhang Y."/>
            <person name="Omidvar V."/>
            <person name="Sperschneider J."/>
            <person name="Schwessinger B."/>
            <person name="Raley C."/>
            <person name="Palmer J.M."/>
            <person name="Garnica D."/>
            <person name="Upadhyaya N."/>
            <person name="Rathjen J."/>
            <person name="Taylor J.M."/>
            <person name="Park R.F."/>
            <person name="Dodds P.N."/>
            <person name="Hirsch C.D."/>
            <person name="Kianian S.F."/>
            <person name="Figueroa M."/>
        </authorList>
    </citation>
    <scope>NUCLEOTIDE SEQUENCE [LARGE SCALE GENOMIC DNA]</scope>
    <source>
        <strain evidence="3">12NC29</strain>
    </source>
</reference>
<keyword evidence="4" id="KW-1185">Reference proteome</keyword>
<organism evidence="3 4">
    <name type="scientific">Puccinia coronata f. sp. avenae</name>
    <dbReference type="NCBI Taxonomy" id="200324"/>
    <lineage>
        <taxon>Eukaryota</taxon>
        <taxon>Fungi</taxon>
        <taxon>Dikarya</taxon>
        <taxon>Basidiomycota</taxon>
        <taxon>Pucciniomycotina</taxon>
        <taxon>Pucciniomycetes</taxon>
        <taxon>Pucciniales</taxon>
        <taxon>Pucciniaceae</taxon>
        <taxon>Puccinia</taxon>
    </lineage>
</organism>
<comment type="caution">
    <text evidence="3">The sequence shown here is derived from an EMBL/GenBank/DDBJ whole genome shotgun (WGS) entry which is preliminary data.</text>
</comment>
<evidence type="ECO:0000313" key="4">
    <source>
        <dbReference type="Proteomes" id="UP000235388"/>
    </source>
</evidence>